<evidence type="ECO:0000313" key="7">
    <source>
        <dbReference type="EMBL" id="PZN75591.1"/>
    </source>
</evidence>
<dbReference type="InterPro" id="IPR000119">
    <property type="entry name" value="Hist_DNA-bd"/>
</dbReference>
<dbReference type="PANTHER" id="PTHR33175">
    <property type="entry name" value="DNA-BINDING PROTEIN HU"/>
    <property type="match status" value="1"/>
</dbReference>
<evidence type="ECO:0000256" key="2">
    <source>
        <dbReference type="ARBA" id="ARBA00010529"/>
    </source>
</evidence>
<organism evidence="7 8">
    <name type="scientific">Candidatus Methylumidiphilus alinenensis</name>
    <dbReference type="NCBI Taxonomy" id="2202197"/>
    <lineage>
        <taxon>Bacteria</taxon>
        <taxon>Pseudomonadati</taxon>
        <taxon>Pseudomonadota</taxon>
        <taxon>Gammaproteobacteria</taxon>
        <taxon>Methylococcales</taxon>
        <taxon>Candidatus Methylumidiphilus</taxon>
    </lineage>
</organism>
<dbReference type="InterPro" id="IPR010992">
    <property type="entry name" value="IHF-like_DNA-bd_dom_sf"/>
</dbReference>
<dbReference type="Gene3D" id="4.10.520.10">
    <property type="entry name" value="IHF-like DNA-binding proteins"/>
    <property type="match status" value="1"/>
</dbReference>
<gene>
    <name evidence="7" type="ORF">DM484_18350</name>
</gene>
<dbReference type="SMART" id="SM00411">
    <property type="entry name" value="BHL"/>
    <property type="match status" value="1"/>
</dbReference>
<proteinExistence type="inferred from homology"/>
<dbReference type="SUPFAM" id="SSF47729">
    <property type="entry name" value="IHF-like DNA-binding proteins"/>
    <property type="match status" value="1"/>
</dbReference>
<dbReference type="GO" id="GO:0003677">
    <property type="term" value="F:DNA binding"/>
    <property type="evidence" value="ECO:0007669"/>
    <property type="project" value="UniProtKB-KW"/>
</dbReference>
<dbReference type="EMBL" id="QJPH01000382">
    <property type="protein sequence ID" value="PZN75591.1"/>
    <property type="molecule type" value="Genomic_DNA"/>
</dbReference>
<evidence type="ECO:0000313" key="8">
    <source>
        <dbReference type="Proteomes" id="UP000249396"/>
    </source>
</evidence>
<evidence type="ECO:0000256" key="3">
    <source>
        <dbReference type="ARBA" id="ARBA00023067"/>
    </source>
</evidence>
<dbReference type="Pfam" id="PF00216">
    <property type="entry name" value="Bac_DNA_binding"/>
    <property type="match status" value="1"/>
</dbReference>
<dbReference type="GO" id="GO:0030261">
    <property type="term" value="P:chromosome condensation"/>
    <property type="evidence" value="ECO:0007669"/>
    <property type="project" value="UniProtKB-KW"/>
</dbReference>
<dbReference type="PANTHER" id="PTHR33175:SF3">
    <property type="entry name" value="DNA-BINDING PROTEIN HU-BETA"/>
    <property type="match status" value="1"/>
</dbReference>
<dbReference type="GO" id="GO:0030527">
    <property type="term" value="F:structural constituent of chromatin"/>
    <property type="evidence" value="ECO:0007669"/>
    <property type="project" value="InterPro"/>
</dbReference>
<keyword evidence="4" id="KW-0238">DNA-binding</keyword>
<accession>A0A2W4QU75</accession>
<evidence type="ECO:0000256" key="6">
    <source>
        <dbReference type="SAM" id="MobiDB-lite"/>
    </source>
</evidence>
<comment type="caution">
    <text evidence="7">The sequence shown here is derived from an EMBL/GenBank/DDBJ whole genome shotgun (WGS) entry which is preliminary data.</text>
</comment>
<dbReference type="PROSITE" id="PS00045">
    <property type="entry name" value="HISTONE_LIKE"/>
    <property type="match status" value="1"/>
</dbReference>
<dbReference type="PRINTS" id="PR01727">
    <property type="entry name" value="DNABINDINGHU"/>
</dbReference>
<dbReference type="InterPro" id="IPR020816">
    <property type="entry name" value="Histone-like_DNA-bd_CS"/>
</dbReference>
<evidence type="ECO:0000256" key="5">
    <source>
        <dbReference type="RuleBase" id="RU003939"/>
    </source>
</evidence>
<comment type="similarity">
    <text evidence="2 5">Belongs to the bacterial histone-like protein family.</text>
</comment>
<dbReference type="CDD" id="cd13831">
    <property type="entry name" value="HU"/>
    <property type="match status" value="1"/>
</dbReference>
<sequence length="121" mass="13011">MNKTELIDSIAEKTDQAKAYVAKVLDALMETIEATVAKGDKVQLVGFGTFEPQHRNARPGRNPQTGEPLEIAEATLPKFTPGKSFKERVVEAHKPKPKPASTGKAKAKAKTEATTTPKAQG</sequence>
<evidence type="ECO:0000256" key="4">
    <source>
        <dbReference type="ARBA" id="ARBA00023125"/>
    </source>
</evidence>
<dbReference type="AlphaFoldDB" id="A0A2W4QU75"/>
<protein>
    <recommendedName>
        <fullName evidence="9">DNA-binding protein</fullName>
    </recommendedName>
</protein>
<keyword evidence="3" id="KW-0226">DNA condensation</keyword>
<evidence type="ECO:0000256" key="1">
    <source>
        <dbReference type="ARBA" id="ARBA00003819"/>
    </source>
</evidence>
<evidence type="ECO:0008006" key="9">
    <source>
        <dbReference type="Google" id="ProtNLM"/>
    </source>
</evidence>
<comment type="function">
    <text evidence="1">Histone-like DNA-binding protein which is capable of wrapping DNA to stabilize it, and thus to prevent its denaturation under extreme environmental conditions.</text>
</comment>
<name>A0A2W4QU75_9GAMM</name>
<feature type="region of interest" description="Disordered" evidence="6">
    <location>
        <begin position="89"/>
        <end position="121"/>
    </location>
</feature>
<reference evidence="7 8" key="1">
    <citation type="journal article" date="2018" name="Aquat. Microb. Ecol.">
        <title>Gammaproteobacterial methanotrophs dominate.</title>
        <authorList>
            <person name="Rissanen A.J."/>
            <person name="Saarenheimo J."/>
            <person name="Tiirola M."/>
            <person name="Peura S."/>
            <person name="Aalto S.L."/>
            <person name="Karvinen A."/>
            <person name="Nykanen H."/>
        </authorList>
    </citation>
    <scope>NUCLEOTIDE SEQUENCE [LARGE SCALE GENOMIC DNA]</scope>
    <source>
        <strain evidence="7">AMbin10</strain>
    </source>
</reference>
<feature type="compositionally biased region" description="Low complexity" evidence="6">
    <location>
        <begin position="112"/>
        <end position="121"/>
    </location>
</feature>
<dbReference type="GO" id="GO:0005829">
    <property type="term" value="C:cytosol"/>
    <property type="evidence" value="ECO:0007669"/>
    <property type="project" value="TreeGrafter"/>
</dbReference>
<dbReference type="Proteomes" id="UP000249396">
    <property type="component" value="Unassembled WGS sequence"/>
</dbReference>